<reference evidence="4" key="1">
    <citation type="submission" date="2017-12" db="EMBL/GenBank/DDBJ databases">
        <title>Genomic analysis of Paracoccus sp. CBA4604.</title>
        <authorList>
            <person name="Roh S.W."/>
            <person name="Kim J.Y."/>
            <person name="Kim J.S."/>
        </authorList>
    </citation>
    <scope>NUCLEOTIDE SEQUENCE [LARGE SCALE GENOMIC DNA]</scope>
    <source>
        <strain evidence="4">CBA4604</strain>
    </source>
</reference>
<dbReference type="PROSITE" id="PS51257">
    <property type="entry name" value="PROKAR_LIPOPROTEIN"/>
    <property type="match status" value="1"/>
</dbReference>
<dbReference type="OrthoDB" id="5290752at2"/>
<feature type="domain" description="Pyrrolo-quinoline quinone repeat" evidence="2">
    <location>
        <begin position="124"/>
        <end position="357"/>
    </location>
</feature>
<dbReference type="InterPro" id="IPR015943">
    <property type="entry name" value="WD40/YVTN_repeat-like_dom_sf"/>
</dbReference>
<dbReference type="SUPFAM" id="SSF50998">
    <property type="entry name" value="Quinoprotein alcohol dehydrogenase-like"/>
    <property type="match status" value="1"/>
</dbReference>
<name>A0A2K9MII3_9RHOB</name>
<dbReference type="AlphaFoldDB" id="A0A2K9MII3"/>
<sequence length="440" mass="44925">MTAKPALAASLALVFALAACGDREVILPGPRYDPRAITSPDGPAVVQPVAGTAALQLPGPRANAEWTHRGGNPAHAAGHVALGAGTALQFAAPIGQPDGRRHRITADPIVAGGRIFTLDSRAGVVATALNGGRAWAADLVPLGENPNSGSGGGLAYEGGKLFVTTAYGELVALDAARGAVLWRQRLDGPAAGGPTVLNGTVYVASRNATGFAVRASDGKLMWQATGIPQPTGVMGVAAPAVDGSLVVFPFSSGQLLAVDRETGVQNWTAQVAGTRVGRAIAFIRDMTGEPVLLGDRVIAGTSSGRLAAFDRTTGAEIWTAREGAVSPVAAAGNAVYAINEENQLIRLDAASGGLVWARDMPLYTDQKIKKQDRIFAQYGPILAGGRLFVAGSDGLMRMFDPASGNLVGQVAIPGGAATAPVVAGSTLYVISRTGNLLAYR</sequence>
<dbReference type="Proteomes" id="UP000234882">
    <property type="component" value="Chromosome"/>
</dbReference>
<dbReference type="EMBL" id="CP025583">
    <property type="protein sequence ID" value="AUM75439.1"/>
    <property type="molecule type" value="Genomic_DNA"/>
</dbReference>
<dbReference type="KEGG" id="paru:CYR75_00630"/>
<protein>
    <submittedName>
        <fullName evidence="3">Quinoprotein</fullName>
    </submittedName>
</protein>
<evidence type="ECO:0000313" key="4">
    <source>
        <dbReference type="Proteomes" id="UP000234882"/>
    </source>
</evidence>
<evidence type="ECO:0000313" key="3">
    <source>
        <dbReference type="EMBL" id="AUM75439.1"/>
    </source>
</evidence>
<feature type="chain" id="PRO_5014694588" evidence="1">
    <location>
        <begin position="19"/>
        <end position="440"/>
    </location>
</feature>
<dbReference type="InterPro" id="IPR011047">
    <property type="entry name" value="Quinoprotein_ADH-like_sf"/>
</dbReference>
<dbReference type="InterPro" id="IPR018391">
    <property type="entry name" value="PQQ_b-propeller_rpt"/>
</dbReference>
<dbReference type="Gene3D" id="2.130.10.10">
    <property type="entry name" value="YVTN repeat-like/Quinoprotein amine dehydrogenase"/>
    <property type="match status" value="1"/>
</dbReference>
<dbReference type="InterPro" id="IPR002372">
    <property type="entry name" value="PQQ_rpt_dom"/>
</dbReference>
<dbReference type="PANTHER" id="PTHR34512">
    <property type="entry name" value="CELL SURFACE PROTEIN"/>
    <property type="match status" value="1"/>
</dbReference>
<dbReference type="SMART" id="SM00564">
    <property type="entry name" value="PQQ"/>
    <property type="match status" value="6"/>
</dbReference>
<accession>A0A2K9MII3</accession>
<keyword evidence="4" id="KW-1185">Reference proteome</keyword>
<proteinExistence type="predicted"/>
<dbReference type="PANTHER" id="PTHR34512:SF30">
    <property type="entry name" value="OUTER MEMBRANE PROTEIN ASSEMBLY FACTOR BAMB"/>
    <property type="match status" value="1"/>
</dbReference>
<evidence type="ECO:0000256" key="1">
    <source>
        <dbReference type="SAM" id="SignalP"/>
    </source>
</evidence>
<keyword evidence="1" id="KW-0732">Signal</keyword>
<feature type="signal peptide" evidence="1">
    <location>
        <begin position="1"/>
        <end position="18"/>
    </location>
</feature>
<dbReference type="Pfam" id="PF13360">
    <property type="entry name" value="PQQ_2"/>
    <property type="match status" value="1"/>
</dbReference>
<organism evidence="3 4">
    <name type="scientific">Paracoccus jeotgali</name>
    <dbReference type="NCBI Taxonomy" id="2065379"/>
    <lineage>
        <taxon>Bacteria</taxon>
        <taxon>Pseudomonadati</taxon>
        <taxon>Pseudomonadota</taxon>
        <taxon>Alphaproteobacteria</taxon>
        <taxon>Rhodobacterales</taxon>
        <taxon>Paracoccaceae</taxon>
        <taxon>Paracoccus</taxon>
    </lineage>
</organism>
<evidence type="ECO:0000259" key="2">
    <source>
        <dbReference type="Pfam" id="PF13360"/>
    </source>
</evidence>
<gene>
    <name evidence="3" type="ORF">CYR75_00630</name>
</gene>